<dbReference type="Pfam" id="PF07690">
    <property type="entry name" value="MFS_1"/>
    <property type="match status" value="1"/>
</dbReference>
<evidence type="ECO:0000256" key="4">
    <source>
        <dbReference type="ARBA" id="ARBA00022989"/>
    </source>
</evidence>
<evidence type="ECO:0000313" key="8">
    <source>
        <dbReference type="EMBL" id="RDW77961.1"/>
    </source>
</evidence>
<dbReference type="OrthoDB" id="2985014at2759"/>
<keyword evidence="2" id="KW-0813">Transport</keyword>
<gene>
    <name evidence="8" type="ORF">BP5796_05813</name>
</gene>
<feature type="transmembrane region" description="Helical" evidence="6">
    <location>
        <begin position="182"/>
        <end position="202"/>
    </location>
</feature>
<evidence type="ECO:0000313" key="9">
    <source>
        <dbReference type="Proteomes" id="UP000256328"/>
    </source>
</evidence>
<keyword evidence="9" id="KW-1185">Reference proteome</keyword>
<sequence length="504" mass="55124">MASDSVVGDVSHADAKNILPSEKDIEEKAGEVEGVYVVDRALEKRLLRKFDLHILPVLSIMYLFNSIDKSNLGNAKTGGLTTDLGFKGNQYNMLLSIFYIPLVLTGPPMNMLTKKFGAKYVLPIAMLIFGGMAMISAACTNFGGIVTTRWFLGMAESGFLAGVIFYLTTFYKRDELAGRLSIFYSASEIAGAFTGLIAFGVFQINSNTLYGWQYLFLIEGSLTVLGGIVALIVLPKSAATAYFLTEEEKALAYHRIATHSSTEPDSAFSFRQAMRVFKQDRLWPVYMIIGFCLGVPLFSISNFLPQIVARLGFDTVKTNLYTVAPNVVGACFVVMTAFSSDYWGDRSLHLAACLCISAIGFVILACIDITKHLGVGYFACFMLCAGGFITSPLLSTWYNNNTPDENQRAILTPVLVATANCMGLVAANIFTEKSAPRYQMASIVCACFGFAGVAITIALGLWMKWDNMRRDRVMGVVLKVGDVPTSELKGGQKDPKWRWMGGVP</sequence>
<dbReference type="GO" id="GO:0016020">
    <property type="term" value="C:membrane"/>
    <property type="evidence" value="ECO:0007669"/>
    <property type="project" value="UniProtKB-SubCell"/>
</dbReference>
<accession>A0A3D8RVY0</accession>
<feature type="transmembrane region" description="Helical" evidence="6">
    <location>
        <begin position="350"/>
        <end position="370"/>
    </location>
</feature>
<dbReference type="InterPro" id="IPR036259">
    <property type="entry name" value="MFS_trans_sf"/>
</dbReference>
<protein>
    <submittedName>
        <fullName evidence="8">MFS transporter-5</fullName>
    </submittedName>
</protein>
<dbReference type="PROSITE" id="PS50850">
    <property type="entry name" value="MFS"/>
    <property type="match status" value="1"/>
</dbReference>
<proteinExistence type="predicted"/>
<comment type="caution">
    <text evidence="8">The sequence shown here is derived from an EMBL/GenBank/DDBJ whole genome shotgun (WGS) entry which is preliminary data.</text>
</comment>
<feature type="transmembrane region" description="Helical" evidence="6">
    <location>
        <begin position="214"/>
        <end position="234"/>
    </location>
</feature>
<evidence type="ECO:0000259" key="7">
    <source>
        <dbReference type="PROSITE" id="PS50850"/>
    </source>
</evidence>
<dbReference type="FunFam" id="1.20.1250.20:FF:000188">
    <property type="entry name" value="MFS general substrate transporter"/>
    <property type="match status" value="1"/>
</dbReference>
<dbReference type="InterPro" id="IPR011701">
    <property type="entry name" value="MFS"/>
</dbReference>
<feature type="transmembrane region" description="Helical" evidence="6">
    <location>
        <begin position="441"/>
        <end position="462"/>
    </location>
</feature>
<evidence type="ECO:0000256" key="2">
    <source>
        <dbReference type="ARBA" id="ARBA00022448"/>
    </source>
</evidence>
<evidence type="ECO:0000256" key="1">
    <source>
        <dbReference type="ARBA" id="ARBA00004141"/>
    </source>
</evidence>
<feature type="transmembrane region" description="Helical" evidence="6">
    <location>
        <begin position="282"/>
        <end position="300"/>
    </location>
</feature>
<dbReference type="AlphaFoldDB" id="A0A3D8RVY0"/>
<keyword evidence="3 6" id="KW-0812">Transmembrane</keyword>
<dbReference type="Gene3D" id="1.20.1250.20">
    <property type="entry name" value="MFS general substrate transporter like domains"/>
    <property type="match status" value="2"/>
</dbReference>
<dbReference type="PANTHER" id="PTHR43791:SF50">
    <property type="entry name" value="TRANSPORTER, PUTATIVE (AFU_ORTHOLOGUE AFUA_2G00840)-RELATED"/>
    <property type="match status" value="1"/>
</dbReference>
<dbReference type="InterPro" id="IPR020846">
    <property type="entry name" value="MFS_dom"/>
</dbReference>
<feature type="transmembrane region" description="Helical" evidence="6">
    <location>
        <begin position="376"/>
        <end position="398"/>
    </location>
</feature>
<feature type="transmembrane region" description="Helical" evidence="6">
    <location>
        <begin position="150"/>
        <end position="170"/>
    </location>
</feature>
<evidence type="ECO:0000256" key="6">
    <source>
        <dbReference type="SAM" id="Phobius"/>
    </source>
</evidence>
<feature type="transmembrane region" description="Helical" evidence="6">
    <location>
        <begin position="410"/>
        <end position="429"/>
    </location>
</feature>
<comment type="subcellular location">
    <subcellularLocation>
        <location evidence="1">Membrane</location>
        <topology evidence="1">Multi-pass membrane protein</topology>
    </subcellularLocation>
</comment>
<name>A0A3D8RVY0_9HELO</name>
<keyword evidence="4 6" id="KW-1133">Transmembrane helix</keyword>
<feature type="domain" description="Major facilitator superfamily (MFS) profile" evidence="7">
    <location>
        <begin position="54"/>
        <end position="469"/>
    </location>
</feature>
<feature type="transmembrane region" description="Helical" evidence="6">
    <location>
        <begin position="91"/>
        <end position="108"/>
    </location>
</feature>
<dbReference type="FunFam" id="1.20.1250.20:FF:000013">
    <property type="entry name" value="MFS general substrate transporter"/>
    <property type="match status" value="1"/>
</dbReference>
<feature type="transmembrane region" description="Helical" evidence="6">
    <location>
        <begin position="120"/>
        <end position="144"/>
    </location>
</feature>
<dbReference type="EMBL" id="PDLN01000008">
    <property type="protein sequence ID" value="RDW77961.1"/>
    <property type="molecule type" value="Genomic_DNA"/>
</dbReference>
<feature type="transmembrane region" description="Helical" evidence="6">
    <location>
        <begin position="320"/>
        <end position="338"/>
    </location>
</feature>
<keyword evidence="5 6" id="KW-0472">Membrane</keyword>
<evidence type="ECO:0000256" key="3">
    <source>
        <dbReference type="ARBA" id="ARBA00022692"/>
    </source>
</evidence>
<dbReference type="PANTHER" id="PTHR43791">
    <property type="entry name" value="PERMEASE-RELATED"/>
    <property type="match status" value="1"/>
</dbReference>
<evidence type="ECO:0000256" key="5">
    <source>
        <dbReference type="ARBA" id="ARBA00023136"/>
    </source>
</evidence>
<organism evidence="8 9">
    <name type="scientific">Coleophoma crateriformis</name>
    <dbReference type="NCBI Taxonomy" id="565419"/>
    <lineage>
        <taxon>Eukaryota</taxon>
        <taxon>Fungi</taxon>
        <taxon>Dikarya</taxon>
        <taxon>Ascomycota</taxon>
        <taxon>Pezizomycotina</taxon>
        <taxon>Leotiomycetes</taxon>
        <taxon>Helotiales</taxon>
        <taxon>Dermateaceae</taxon>
        <taxon>Coleophoma</taxon>
    </lineage>
</organism>
<dbReference type="GO" id="GO:0022857">
    <property type="term" value="F:transmembrane transporter activity"/>
    <property type="evidence" value="ECO:0007669"/>
    <property type="project" value="InterPro"/>
</dbReference>
<dbReference type="Proteomes" id="UP000256328">
    <property type="component" value="Unassembled WGS sequence"/>
</dbReference>
<reference evidence="8 9" key="1">
    <citation type="journal article" date="2018" name="IMA Fungus">
        <title>IMA Genome-F 9: Draft genome sequence of Annulohypoxylon stygium, Aspergillus mulundensis, Berkeleyomyces basicola (syn. Thielaviopsis basicola), Ceratocystis smalleyi, two Cercospora beticola strains, Coleophoma cylindrospora, Fusarium fracticaudum, Phialophora cf. hyalina, and Morchella septimelata.</title>
        <authorList>
            <person name="Wingfield B.D."/>
            <person name="Bills G.F."/>
            <person name="Dong Y."/>
            <person name="Huang W."/>
            <person name="Nel W.J."/>
            <person name="Swalarsk-Parry B.S."/>
            <person name="Vaghefi N."/>
            <person name="Wilken P.M."/>
            <person name="An Z."/>
            <person name="de Beer Z.W."/>
            <person name="De Vos L."/>
            <person name="Chen L."/>
            <person name="Duong T.A."/>
            <person name="Gao Y."/>
            <person name="Hammerbacher A."/>
            <person name="Kikkert J.R."/>
            <person name="Li Y."/>
            <person name="Li H."/>
            <person name="Li K."/>
            <person name="Li Q."/>
            <person name="Liu X."/>
            <person name="Ma X."/>
            <person name="Naidoo K."/>
            <person name="Pethybridge S.J."/>
            <person name="Sun J."/>
            <person name="Steenkamp E.T."/>
            <person name="van der Nest M.A."/>
            <person name="van Wyk S."/>
            <person name="Wingfield M.J."/>
            <person name="Xiong C."/>
            <person name="Yue Q."/>
            <person name="Zhang X."/>
        </authorList>
    </citation>
    <scope>NUCLEOTIDE SEQUENCE [LARGE SCALE GENOMIC DNA]</scope>
    <source>
        <strain evidence="8 9">BP5796</strain>
    </source>
</reference>
<dbReference type="SUPFAM" id="SSF103473">
    <property type="entry name" value="MFS general substrate transporter"/>
    <property type="match status" value="1"/>
</dbReference>